<proteinExistence type="predicted"/>
<evidence type="ECO:0000313" key="2">
    <source>
        <dbReference type="Proteomes" id="UP000235777"/>
    </source>
</evidence>
<evidence type="ECO:0000313" key="1">
    <source>
        <dbReference type="EMBL" id="PMS37467.1"/>
    </source>
</evidence>
<sequence length="303" mass="32333">MNAYWHSHWVQETGDFSPDKRHDIWACGSAAECTALYGSAYTNVGGTIDPPQPIGNIAATIQAPNLSITSDGQIQNVGNVLLRTYVSLTGQRLVNGITSANTYTPRVNSPSQVISLSSLMLPGFNVSAPRQLAATPTLKAGQAAYVDGSLGATQDLYSPQLLLSNLPSNLQPSTTLFYYNPQEEDLLLQQAALQQTGKASFVDGLSYDSKNNLSVTEQEKAYLYANALSYAETNDLQLGQALTQTQITALDKPMLWYVEQTIPDPSCKATGTATCPTITALMPQVYLPSTTSALSAGGNIIGT</sequence>
<feature type="non-terminal residue" evidence="1">
    <location>
        <position position="303"/>
    </location>
</feature>
<keyword evidence="2" id="KW-1185">Reference proteome</keyword>
<dbReference type="Proteomes" id="UP000235777">
    <property type="component" value="Unassembled WGS sequence"/>
</dbReference>
<gene>
    <name evidence="1" type="ORF">C0Z20_09025</name>
</gene>
<dbReference type="EMBL" id="PNYC01000004">
    <property type="protein sequence ID" value="PMS37467.1"/>
    <property type="molecule type" value="Genomic_DNA"/>
</dbReference>
<reference evidence="1 2" key="1">
    <citation type="submission" date="2018-01" db="EMBL/GenBank/DDBJ databases">
        <title>Whole genome analyses suggest that Burkholderia sensu lato contains two further novel genera in the rhizoxinica-symbiotica group Mycetohabitans gen. nov., and Trinickia gen. nov.: implications for the evolution of diazotrophy and nodulation in the Burkholderiaceae.</title>
        <authorList>
            <person name="Estrada-de los Santos P."/>
            <person name="Palmer M."/>
            <person name="Chavez-Ramirez B."/>
            <person name="Beukes C."/>
            <person name="Steenkamp E.T."/>
            <person name="Hirsch A.M."/>
            <person name="Manyaka P."/>
            <person name="Maluk M."/>
            <person name="Lafos M."/>
            <person name="Crook M."/>
            <person name="Gross E."/>
            <person name="Simon M.F."/>
            <person name="Bueno dos Reis Junior F."/>
            <person name="Poole P.S."/>
            <person name="Venter S.N."/>
            <person name="James E.K."/>
        </authorList>
    </citation>
    <scope>NUCLEOTIDE SEQUENCE [LARGE SCALE GENOMIC DNA]</scope>
    <source>
        <strain evidence="1 2">JPY 581</strain>
    </source>
</reference>
<protein>
    <submittedName>
        <fullName evidence="1">Adhesin</fullName>
    </submittedName>
</protein>
<dbReference type="AlphaFoldDB" id="A0A2N7X779"/>
<organism evidence="1 2">
    <name type="scientific">Trinickia symbiotica</name>
    <dbReference type="NCBI Taxonomy" id="863227"/>
    <lineage>
        <taxon>Bacteria</taxon>
        <taxon>Pseudomonadati</taxon>
        <taxon>Pseudomonadota</taxon>
        <taxon>Betaproteobacteria</taxon>
        <taxon>Burkholderiales</taxon>
        <taxon>Burkholderiaceae</taxon>
        <taxon>Trinickia</taxon>
    </lineage>
</organism>
<comment type="caution">
    <text evidence="1">The sequence shown here is derived from an EMBL/GenBank/DDBJ whole genome shotgun (WGS) entry which is preliminary data.</text>
</comment>
<name>A0A2N7X779_9BURK</name>
<accession>A0A2N7X779</accession>